<protein>
    <submittedName>
        <fullName evidence="2">Uncharacterized protein</fullName>
    </submittedName>
</protein>
<sequence>MVASRKATKNMDNAISSEQIWSTKNLSTILSEDDMENKNVFTGTDQCMSGINISNNCISKLHNQNTEITGLSKINPMRIKKLPVRSRYALFYNVCIQEHVTDATTTGCHLRHRDREPSRIQVKWLIRKFGKSRLLRKRLRHKIKRSVPRSSHLHYIVENIMHCQDIRMKCIPDVYCPKKVHKKCCTNHSAKNLKFYICEGILADIFYLSGSTHDLYAQQVYKNVNHLKNVCQSALCTDIETNPGPVFYIDPSKTISAPYSQELPSQLTVFDTDYIFEYSESYSGNVIGDCSIEGYQFCVPFHRSFELLLAENYSAFILTIDSNAVCIFSTNDGKYKIFDSHSRDIYGRSHPQGTCVLLEAPNINNVILYFQSLYGENSQFELRGINIEEVQANGDQNLNNIIRNSDLSGNALEESESTDVSYLYKQCCAISLYSICYSVIKPCNYWDSNTVAAVVYFGTTLYNNTGINTSHDIPQKVEICGNEIHVKLQTNIQGVVDDKAKSKLHIESLICHTNENTGFLIWFGDYCISCIFQKTSINNMSYSILAYDDDDSSPTCTAHYIKNIKDKHTLVDTIFKLVTTKIKDEIVNYEIQFLSCSSELSNCERKRIMKNHRQNYINDFIEPALKKQKLETKQMKYKTMAQEKKQKILENRKTKYEKLDESKKEEQLTKNMNYRKTMNKGLKQKIQQNKRKKYNEMDHSKKEELLTRNMNYKETMGEEQKQKLL</sequence>
<comment type="caution">
    <text evidence="2">The sequence shown here is derived from an EMBL/GenBank/DDBJ whole genome shotgun (WGS) entry which is preliminary data.</text>
</comment>
<organism evidence="2 3">
    <name type="scientific">Paramuricea clavata</name>
    <name type="common">Red gorgonian</name>
    <name type="synonym">Violescent sea-whip</name>
    <dbReference type="NCBI Taxonomy" id="317549"/>
    <lineage>
        <taxon>Eukaryota</taxon>
        <taxon>Metazoa</taxon>
        <taxon>Cnidaria</taxon>
        <taxon>Anthozoa</taxon>
        <taxon>Octocorallia</taxon>
        <taxon>Malacalcyonacea</taxon>
        <taxon>Plexauridae</taxon>
        <taxon>Paramuricea</taxon>
    </lineage>
</organism>
<evidence type="ECO:0000313" key="2">
    <source>
        <dbReference type="EMBL" id="CAB3998954.1"/>
    </source>
</evidence>
<dbReference type="EMBL" id="CACRXK020003477">
    <property type="protein sequence ID" value="CAB3998954.1"/>
    <property type="molecule type" value="Genomic_DNA"/>
</dbReference>
<feature type="compositionally biased region" description="Basic and acidic residues" evidence="1">
    <location>
        <begin position="694"/>
        <end position="704"/>
    </location>
</feature>
<dbReference type="OrthoDB" id="5989338at2759"/>
<reference evidence="2" key="1">
    <citation type="submission" date="2020-04" db="EMBL/GenBank/DDBJ databases">
        <authorList>
            <person name="Alioto T."/>
            <person name="Alioto T."/>
            <person name="Gomez Garrido J."/>
        </authorList>
    </citation>
    <scope>NUCLEOTIDE SEQUENCE</scope>
    <source>
        <strain evidence="2">A484AB</strain>
    </source>
</reference>
<name>A0A7D9E2E2_PARCT</name>
<feature type="region of interest" description="Disordered" evidence="1">
    <location>
        <begin position="680"/>
        <end position="704"/>
    </location>
</feature>
<dbReference type="Proteomes" id="UP001152795">
    <property type="component" value="Unassembled WGS sequence"/>
</dbReference>
<accession>A0A7D9E2E2</accession>
<evidence type="ECO:0000313" key="3">
    <source>
        <dbReference type="Proteomes" id="UP001152795"/>
    </source>
</evidence>
<dbReference type="AlphaFoldDB" id="A0A7D9E2E2"/>
<evidence type="ECO:0000256" key="1">
    <source>
        <dbReference type="SAM" id="MobiDB-lite"/>
    </source>
</evidence>
<proteinExistence type="predicted"/>
<keyword evidence="3" id="KW-1185">Reference proteome</keyword>
<dbReference type="Gene3D" id="3.90.70.120">
    <property type="match status" value="1"/>
</dbReference>
<gene>
    <name evidence="2" type="ORF">PACLA_8A073497</name>
</gene>